<proteinExistence type="predicted"/>
<sequence length="115" mass="12136">MGPRVGQGGCIGVSNGIAMEDTNQSAVTSMKTMVCVLDMVSWTVGQSMGSAWFSSCDESGYELMDGFSLGYELMDGLNGTWLVASSRNVLHRATTGSKGCLAEMVVLADHEMIGI</sequence>
<evidence type="ECO:0000313" key="2">
    <source>
        <dbReference type="Proteomes" id="UP000886595"/>
    </source>
</evidence>
<comment type="caution">
    <text evidence="1">The sequence shown here is derived from an EMBL/GenBank/DDBJ whole genome shotgun (WGS) entry which is preliminary data.</text>
</comment>
<protein>
    <submittedName>
        <fullName evidence="1">Uncharacterized protein</fullName>
    </submittedName>
</protein>
<reference evidence="1 2" key="1">
    <citation type="submission" date="2020-02" db="EMBL/GenBank/DDBJ databases">
        <authorList>
            <person name="Ma Q."/>
            <person name="Huang Y."/>
            <person name="Song X."/>
            <person name="Pei D."/>
        </authorList>
    </citation>
    <scope>NUCLEOTIDE SEQUENCE [LARGE SCALE GENOMIC DNA]</scope>
    <source>
        <strain evidence="1">Sxm20200214</strain>
        <tissue evidence="1">Leaf</tissue>
    </source>
</reference>
<dbReference type="AlphaFoldDB" id="A0A8X8B0B8"/>
<accession>A0A8X8B0B8</accession>
<dbReference type="Proteomes" id="UP000886595">
    <property type="component" value="Unassembled WGS sequence"/>
</dbReference>
<keyword evidence="2" id="KW-1185">Reference proteome</keyword>
<name>A0A8X8B0B8_BRACI</name>
<organism evidence="1 2">
    <name type="scientific">Brassica carinata</name>
    <name type="common">Ethiopian mustard</name>
    <name type="synonym">Abyssinian cabbage</name>
    <dbReference type="NCBI Taxonomy" id="52824"/>
    <lineage>
        <taxon>Eukaryota</taxon>
        <taxon>Viridiplantae</taxon>
        <taxon>Streptophyta</taxon>
        <taxon>Embryophyta</taxon>
        <taxon>Tracheophyta</taxon>
        <taxon>Spermatophyta</taxon>
        <taxon>Magnoliopsida</taxon>
        <taxon>eudicotyledons</taxon>
        <taxon>Gunneridae</taxon>
        <taxon>Pentapetalae</taxon>
        <taxon>rosids</taxon>
        <taxon>malvids</taxon>
        <taxon>Brassicales</taxon>
        <taxon>Brassicaceae</taxon>
        <taxon>Brassiceae</taxon>
        <taxon>Brassica</taxon>
    </lineage>
</organism>
<evidence type="ECO:0000313" key="1">
    <source>
        <dbReference type="EMBL" id="KAG2317018.1"/>
    </source>
</evidence>
<gene>
    <name evidence="1" type="ORF">Bca52824_020140</name>
</gene>
<dbReference type="EMBL" id="JAAMPC010000004">
    <property type="protein sequence ID" value="KAG2317018.1"/>
    <property type="molecule type" value="Genomic_DNA"/>
</dbReference>